<accession>A0A1H6UM41</accession>
<dbReference type="Gene3D" id="1.25.40.10">
    <property type="entry name" value="Tetratricopeptide repeat domain"/>
    <property type="match status" value="1"/>
</dbReference>
<dbReference type="PANTHER" id="PTHR43793:SF1">
    <property type="entry name" value="FAD SYNTHASE"/>
    <property type="match status" value="1"/>
</dbReference>
<dbReference type="SUPFAM" id="SSF48452">
    <property type="entry name" value="TPR-like"/>
    <property type="match status" value="1"/>
</dbReference>
<dbReference type="InterPro" id="IPR004821">
    <property type="entry name" value="Cyt_trans-like"/>
</dbReference>
<sequence>MPQDKGKQTSTFTVSLQEAQQAFARGQYAAAEQAFQNLHKQDPSVKTTLYLAQLAHIRQAGAEWIAPLKRILQAHPALAEAHYLLAHSYQQNRQLPQAVQSFYQALSWRLQQVLAAGQTALPMLEASSPAPNLPTQALTLLLQTLVSLKKAGIHAFPTAGTLLGLERTGQLLAQDKDIDIGVDWAQMDVSMQHLQQIGWQEESLSYGLINPRCLRHPSGLVLDLCGYATEQTTGATVSGLWMPEVPFAWNRITRFPKIQVVNKASPVGDFWYPRHPEHLLQALYGPDWQTPDPDFDTIVCAPNIMQDSYLYYCQAYARLYHGLQQGRYKKMQAMLHVLMRFKPEDILLQNLLHFVQQQLGGSKARRVLALGYFDLLHPGHISYLTSAKAQGDYLIVGVAPDSFAIKSKGRTPVMNQQERLSLVQALACVDQAVLVGAPMAETEQAAHWICAQGVHLVVCGDEWQHTPRWQALEAALQPQGIQVQYVPYTQGISSTQIKQRILPT</sequence>
<protein>
    <submittedName>
        <fullName evidence="4">Cytidyltransferase-like domain-containing protein</fullName>
    </submittedName>
</protein>
<dbReference type="GO" id="GO:0016779">
    <property type="term" value="F:nucleotidyltransferase activity"/>
    <property type="evidence" value="ECO:0007669"/>
    <property type="project" value="UniProtKB-KW"/>
</dbReference>
<dbReference type="NCBIfam" id="TIGR00125">
    <property type="entry name" value="cyt_tran_rel"/>
    <property type="match status" value="1"/>
</dbReference>
<dbReference type="InterPro" id="IPR011990">
    <property type="entry name" value="TPR-like_helical_dom_sf"/>
</dbReference>
<name>A0A1H6UM41_9GAMM</name>
<dbReference type="RefSeq" id="WP_093312560.1">
    <property type="nucleotide sequence ID" value="NZ_FNYH01000021.1"/>
</dbReference>
<dbReference type="PANTHER" id="PTHR43793">
    <property type="entry name" value="FAD SYNTHASE"/>
    <property type="match status" value="1"/>
</dbReference>
<dbReference type="OrthoDB" id="9802794at2"/>
<gene>
    <name evidence="4" type="ORF">SAMN05421831_1218</name>
</gene>
<keyword evidence="2" id="KW-0548">Nucleotidyltransferase</keyword>
<evidence type="ECO:0000256" key="2">
    <source>
        <dbReference type="ARBA" id="ARBA00022695"/>
    </source>
</evidence>
<dbReference type="Gene3D" id="3.40.50.620">
    <property type="entry name" value="HUPs"/>
    <property type="match status" value="1"/>
</dbReference>
<reference evidence="5" key="1">
    <citation type="submission" date="2016-10" db="EMBL/GenBank/DDBJ databases">
        <authorList>
            <person name="Varghese N."/>
            <person name="Submissions S."/>
        </authorList>
    </citation>
    <scope>NUCLEOTIDE SEQUENCE [LARGE SCALE GENOMIC DNA]</scope>
    <source>
        <strain evidence="5">DSM 7165</strain>
    </source>
</reference>
<dbReference type="SUPFAM" id="SSF52374">
    <property type="entry name" value="Nucleotidylyl transferase"/>
    <property type="match status" value="1"/>
</dbReference>
<dbReference type="EMBL" id="FNYH01000021">
    <property type="protein sequence ID" value="SEI93369.1"/>
    <property type="molecule type" value="Genomic_DNA"/>
</dbReference>
<evidence type="ECO:0000259" key="3">
    <source>
        <dbReference type="Pfam" id="PF01467"/>
    </source>
</evidence>
<dbReference type="STRING" id="64971.SAMN05421831_1218"/>
<proteinExistence type="predicted"/>
<feature type="domain" description="Cytidyltransferase-like" evidence="3">
    <location>
        <begin position="369"/>
        <end position="500"/>
    </location>
</feature>
<keyword evidence="5" id="KW-1185">Reference proteome</keyword>
<dbReference type="Pfam" id="PF01467">
    <property type="entry name" value="CTP_transf_like"/>
    <property type="match status" value="1"/>
</dbReference>
<dbReference type="AlphaFoldDB" id="A0A1H6UM41"/>
<evidence type="ECO:0000313" key="4">
    <source>
        <dbReference type="EMBL" id="SEI93369.1"/>
    </source>
</evidence>
<organism evidence="4 5">
    <name type="scientific">Allopseudospirillum japonicum</name>
    <dbReference type="NCBI Taxonomy" id="64971"/>
    <lineage>
        <taxon>Bacteria</taxon>
        <taxon>Pseudomonadati</taxon>
        <taxon>Pseudomonadota</taxon>
        <taxon>Gammaproteobacteria</taxon>
        <taxon>Oceanospirillales</taxon>
        <taxon>Oceanospirillaceae</taxon>
        <taxon>Allopseudospirillum</taxon>
    </lineage>
</organism>
<evidence type="ECO:0000256" key="1">
    <source>
        <dbReference type="ARBA" id="ARBA00022679"/>
    </source>
</evidence>
<evidence type="ECO:0000313" key="5">
    <source>
        <dbReference type="Proteomes" id="UP000242999"/>
    </source>
</evidence>
<dbReference type="InterPro" id="IPR014729">
    <property type="entry name" value="Rossmann-like_a/b/a_fold"/>
</dbReference>
<dbReference type="InterPro" id="IPR050385">
    <property type="entry name" value="Archaeal_FAD_synthase"/>
</dbReference>
<keyword evidence="1 4" id="KW-0808">Transferase</keyword>
<dbReference type="Proteomes" id="UP000242999">
    <property type="component" value="Unassembled WGS sequence"/>
</dbReference>